<dbReference type="Proteomes" id="UP000009374">
    <property type="component" value="Unassembled WGS sequence"/>
</dbReference>
<keyword evidence="2 3" id="KW-0472">Membrane</keyword>
<organism evidence="6 7">
    <name type="scientific">Leptospirillum ferrodiazotrophum</name>
    <dbReference type="NCBI Taxonomy" id="412449"/>
    <lineage>
        <taxon>Bacteria</taxon>
        <taxon>Pseudomonadati</taxon>
        <taxon>Nitrospirota</taxon>
        <taxon>Nitrospiria</taxon>
        <taxon>Nitrospirales</taxon>
        <taxon>Nitrospiraceae</taxon>
        <taxon>Leptospirillum</taxon>
    </lineage>
</organism>
<dbReference type="GO" id="GO:0016020">
    <property type="term" value="C:membrane"/>
    <property type="evidence" value="ECO:0007669"/>
    <property type="project" value="UniProtKB-SubCell"/>
</dbReference>
<evidence type="ECO:0000256" key="1">
    <source>
        <dbReference type="ARBA" id="ARBA00004370"/>
    </source>
</evidence>
<dbReference type="Pfam" id="PF00691">
    <property type="entry name" value="OmpA"/>
    <property type="match status" value="1"/>
</dbReference>
<proteinExistence type="predicted"/>
<evidence type="ECO:0000256" key="4">
    <source>
        <dbReference type="SAM" id="MobiDB-lite"/>
    </source>
</evidence>
<dbReference type="PROSITE" id="PS51123">
    <property type="entry name" value="OMPA_2"/>
    <property type="match status" value="1"/>
</dbReference>
<dbReference type="Gene3D" id="3.30.1330.60">
    <property type="entry name" value="OmpA-like domain"/>
    <property type="match status" value="1"/>
</dbReference>
<dbReference type="CDD" id="cd07185">
    <property type="entry name" value="OmpA_C-like"/>
    <property type="match status" value="1"/>
</dbReference>
<feature type="region of interest" description="Disordered" evidence="4">
    <location>
        <begin position="43"/>
        <end position="107"/>
    </location>
</feature>
<dbReference type="EMBL" id="GG693879">
    <property type="protein sequence ID" value="EES52198.1"/>
    <property type="molecule type" value="Genomic_DNA"/>
</dbReference>
<comment type="subcellular location">
    <subcellularLocation>
        <location evidence="1">Membrane</location>
    </subcellularLocation>
</comment>
<evidence type="ECO:0000259" key="5">
    <source>
        <dbReference type="PROSITE" id="PS51123"/>
    </source>
</evidence>
<dbReference type="InterPro" id="IPR006664">
    <property type="entry name" value="OMP_bac"/>
</dbReference>
<dbReference type="PRINTS" id="PR01021">
    <property type="entry name" value="OMPADOMAIN"/>
</dbReference>
<name>C6HZ12_9BACT</name>
<protein>
    <submittedName>
        <fullName evidence="6">OmpA family protein</fullName>
    </submittedName>
</protein>
<evidence type="ECO:0000256" key="2">
    <source>
        <dbReference type="ARBA" id="ARBA00023136"/>
    </source>
</evidence>
<sequence>MTNRITTGSPPFSTLQRLIPIGIGGILSLALSGCSPHLPMQSMAPGPTVDHGFPGVSVTKNSDQWPPVHGPEQNSEHRIYTEIPPPPPAPISRPATASPPPKKKPLPHQEIQKTVYFSYNSARLSYWDKLVLNKVAEEIQKAPYRLIVLHGSTDPLVSETYNKKLGLWRALSVKHYLISRKIPAKKIRAYSWGDKKTRLFSSCRRKSPLCHSQSRSVRLDIVR</sequence>
<dbReference type="PROSITE" id="PS51257">
    <property type="entry name" value="PROKAR_LIPOPROTEIN"/>
    <property type="match status" value="1"/>
</dbReference>
<evidence type="ECO:0000313" key="6">
    <source>
        <dbReference type="EMBL" id="EES52198.1"/>
    </source>
</evidence>
<accession>C6HZ12</accession>
<gene>
    <name evidence="6" type="ORF">UBAL3_94320055</name>
</gene>
<dbReference type="InterPro" id="IPR006665">
    <property type="entry name" value="OmpA-like"/>
</dbReference>
<reference evidence="6 7" key="1">
    <citation type="journal article" date="2009" name="Appl. Environ. Microbiol.">
        <title>Community genomic and proteomic analyses of chemoautotrophic iron-oxidizing "Leptospirillum rubarum" (Group II) and "Leptospirillum ferrodiazotrophum" (Group III) bacteria in acid mine drainage biofilms.</title>
        <authorList>
            <person name="Goltsman D.S."/>
            <person name="Denef V.J."/>
            <person name="Singer S.W."/>
            <person name="VerBerkmoes N.C."/>
            <person name="Lefsrud M."/>
            <person name="Mueller R.S."/>
            <person name="Dick G.J."/>
            <person name="Sun C.L."/>
            <person name="Wheeler K.E."/>
            <person name="Zemla A."/>
            <person name="Baker B.J."/>
            <person name="Hauser L."/>
            <person name="Land M."/>
            <person name="Shah M.B."/>
            <person name="Thelen M.P."/>
            <person name="Hettich R.L."/>
            <person name="Banfield J.F."/>
        </authorList>
    </citation>
    <scope>NUCLEOTIDE SEQUENCE [LARGE SCALE GENOMIC DNA]</scope>
</reference>
<evidence type="ECO:0000313" key="7">
    <source>
        <dbReference type="Proteomes" id="UP000009374"/>
    </source>
</evidence>
<dbReference type="SUPFAM" id="SSF103088">
    <property type="entry name" value="OmpA-like"/>
    <property type="match status" value="1"/>
</dbReference>
<dbReference type="AlphaFoldDB" id="C6HZ12"/>
<evidence type="ECO:0000256" key="3">
    <source>
        <dbReference type="PROSITE-ProRule" id="PRU00473"/>
    </source>
</evidence>
<keyword evidence="7" id="KW-1185">Reference proteome</keyword>
<dbReference type="InterPro" id="IPR036737">
    <property type="entry name" value="OmpA-like_sf"/>
</dbReference>
<feature type="domain" description="OmpA-like" evidence="5">
    <location>
        <begin position="104"/>
        <end position="223"/>
    </location>
</feature>